<feature type="chain" id="PRO_5018610951" description="EGF-like domain-containing protein" evidence="4">
    <location>
        <begin position="20"/>
        <end position="138"/>
    </location>
</feature>
<dbReference type="Proteomes" id="UP000271974">
    <property type="component" value="Unassembled WGS sequence"/>
</dbReference>
<proteinExistence type="predicted"/>
<keyword evidence="6" id="KW-1185">Reference proteome</keyword>
<evidence type="ECO:0000313" key="5">
    <source>
        <dbReference type="EMBL" id="RUS74856.1"/>
    </source>
</evidence>
<evidence type="ECO:0000256" key="3">
    <source>
        <dbReference type="ARBA" id="ARBA00023157"/>
    </source>
</evidence>
<evidence type="ECO:0008006" key="7">
    <source>
        <dbReference type="Google" id="ProtNLM"/>
    </source>
</evidence>
<sequence>MKSLCLSLLICAVLGLTTAYWMDPGAFKNSYADDGEMMNLNKSTAFQNMSEAGHPSYANLDRRAKRTRLTEKNPLGHALKRYRDRYQDRDLCIPWRSPCTNDEDLKRKYSFLKCCDNMSCKCSFWGSNCKCTARLWAG</sequence>
<dbReference type="GO" id="GO:0005576">
    <property type="term" value="C:extracellular region"/>
    <property type="evidence" value="ECO:0007669"/>
    <property type="project" value="UniProtKB-SubCell"/>
</dbReference>
<comment type="subcellular location">
    <subcellularLocation>
        <location evidence="1">Secreted</location>
    </subcellularLocation>
</comment>
<name>A0A3S0ZB15_ELYCH</name>
<keyword evidence="4" id="KW-0732">Signal</keyword>
<evidence type="ECO:0000256" key="4">
    <source>
        <dbReference type="SAM" id="SignalP"/>
    </source>
</evidence>
<gene>
    <name evidence="5" type="ORF">EGW08_017380</name>
</gene>
<organism evidence="5 6">
    <name type="scientific">Elysia chlorotica</name>
    <name type="common">Eastern emerald elysia</name>
    <name type="synonym">Sea slug</name>
    <dbReference type="NCBI Taxonomy" id="188477"/>
    <lineage>
        <taxon>Eukaryota</taxon>
        <taxon>Metazoa</taxon>
        <taxon>Spiralia</taxon>
        <taxon>Lophotrochozoa</taxon>
        <taxon>Mollusca</taxon>
        <taxon>Gastropoda</taxon>
        <taxon>Heterobranchia</taxon>
        <taxon>Euthyneura</taxon>
        <taxon>Panpulmonata</taxon>
        <taxon>Sacoglossa</taxon>
        <taxon>Placobranchoidea</taxon>
        <taxon>Plakobranchidae</taxon>
        <taxon>Elysia</taxon>
    </lineage>
</organism>
<dbReference type="InterPro" id="IPR004169">
    <property type="entry name" value="Spidertoxin"/>
</dbReference>
<accession>A0A3S0ZB15</accession>
<protein>
    <recommendedName>
        <fullName evidence="7">EGF-like domain-containing protein</fullName>
    </recommendedName>
</protein>
<dbReference type="AlphaFoldDB" id="A0A3S0ZB15"/>
<dbReference type="OrthoDB" id="6100049at2759"/>
<evidence type="ECO:0000256" key="2">
    <source>
        <dbReference type="ARBA" id="ARBA00022525"/>
    </source>
</evidence>
<dbReference type="Pfam" id="PF02819">
    <property type="entry name" value="Toxin_9"/>
    <property type="match status" value="1"/>
</dbReference>
<reference evidence="5 6" key="1">
    <citation type="submission" date="2019-01" db="EMBL/GenBank/DDBJ databases">
        <title>A draft genome assembly of the solar-powered sea slug Elysia chlorotica.</title>
        <authorList>
            <person name="Cai H."/>
            <person name="Li Q."/>
            <person name="Fang X."/>
            <person name="Li J."/>
            <person name="Curtis N.E."/>
            <person name="Altenburger A."/>
            <person name="Shibata T."/>
            <person name="Feng M."/>
            <person name="Maeda T."/>
            <person name="Schwartz J.A."/>
            <person name="Shigenobu S."/>
            <person name="Lundholm N."/>
            <person name="Nishiyama T."/>
            <person name="Yang H."/>
            <person name="Hasebe M."/>
            <person name="Li S."/>
            <person name="Pierce S.K."/>
            <person name="Wang J."/>
        </authorList>
    </citation>
    <scope>NUCLEOTIDE SEQUENCE [LARGE SCALE GENOMIC DNA]</scope>
    <source>
        <strain evidence="5">EC2010</strain>
        <tissue evidence="5">Whole organism of an adult</tissue>
    </source>
</reference>
<dbReference type="CDD" id="cd12960">
    <property type="entry name" value="Spider_toxin"/>
    <property type="match status" value="1"/>
</dbReference>
<dbReference type="EMBL" id="RQTK01000793">
    <property type="protein sequence ID" value="RUS74856.1"/>
    <property type="molecule type" value="Genomic_DNA"/>
</dbReference>
<feature type="signal peptide" evidence="4">
    <location>
        <begin position="1"/>
        <end position="19"/>
    </location>
</feature>
<evidence type="ECO:0000313" key="6">
    <source>
        <dbReference type="Proteomes" id="UP000271974"/>
    </source>
</evidence>
<keyword evidence="3" id="KW-1015">Disulfide bond</keyword>
<keyword evidence="2" id="KW-0964">Secreted</keyword>
<evidence type="ECO:0000256" key="1">
    <source>
        <dbReference type="ARBA" id="ARBA00004613"/>
    </source>
</evidence>
<comment type="caution">
    <text evidence="5">The sequence shown here is derived from an EMBL/GenBank/DDBJ whole genome shotgun (WGS) entry which is preliminary data.</text>
</comment>
<dbReference type="GO" id="GO:0008200">
    <property type="term" value="F:ion channel inhibitor activity"/>
    <property type="evidence" value="ECO:0007669"/>
    <property type="project" value="InterPro"/>
</dbReference>
<dbReference type="Gene3D" id="4.10.40.10">
    <property type="match status" value="1"/>
</dbReference>